<proteinExistence type="predicted"/>
<protein>
    <recommendedName>
        <fullName evidence="1">AAA domain-containing protein</fullName>
    </recommendedName>
</protein>
<dbReference type="CDD" id="cd02042">
    <property type="entry name" value="ParAB_family"/>
    <property type="match status" value="1"/>
</dbReference>
<evidence type="ECO:0000259" key="1">
    <source>
        <dbReference type="Pfam" id="PF13614"/>
    </source>
</evidence>
<dbReference type="PANTHER" id="PTHR13696">
    <property type="entry name" value="P-LOOP CONTAINING NUCLEOSIDE TRIPHOSPHATE HYDROLASE"/>
    <property type="match status" value="1"/>
</dbReference>
<keyword evidence="3" id="KW-1185">Reference proteome</keyword>
<dbReference type="PANTHER" id="PTHR13696:SF52">
    <property type="entry name" value="PARA FAMILY PROTEIN CT_582"/>
    <property type="match status" value="1"/>
</dbReference>
<dbReference type="InterPro" id="IPR050678">
    <property type="entry name" value="DNA_Partitioning_ATPase"/>
</dbReference>
<dbReference type="Gene3D" id="3.40.50.300">
    <property type="entry name" value="P-loop containing nucleotide triphosphate hydrolases"/>
    <property type="match status" value="1"/>
</dbReference>
<comment type="caution">
    <text evidence="2">The sequence shown here is derived from an EMBL/GenBank/DDBJ whole genome shotgun (WGS) entry which is preliminary data.</text>
</comment>
<sequence>MSDVLVVANRKGGTAKTTTVVNLAYALSERGARVLVIDLDNQGHVEFGFSAGDAQSNQLTMPDWLSSFEEFKGVFCYSDNIQLVLAHTNSAFDESAYKLDRFSSMFDAISSTNQFDIILVDTPPTLGPRLLSALAGANKIVIPAEPTPLASDGVNKLLNACMKAIQNKHFRATTIDILPVMVDGKLRIHRQTLGLWQQKFGAGRILPAIRRNVKVAEAFAVHLPVFEYAPLSAGAEDYRCLCDRLFS</sequence>
<dbReference type="SUPFAM" id="SSF52540">
    <property type="entry name" value="P-loop containing nucleoside triphosphate hydrolases"/>
    <property type="match status" value="1"/>
</dbReference>
<dbReference type="Proteomes" id="UP000175691">
    <property type="component" value="Unassembled WGS sequence"/>
</dbReference>
<dbReference type="STRING" id="1656094.BFC18_09310"/>
<dbReference type="OrthoDB" id="9799330at2"/>
<dbReference type="InterPro" id="IPR027417">
    <property type="entry name" value="P-loop_NTPase"/>
</dbReference>
<evidence type="ECO:0000313" key="2">
    <source>
        <dbReference type="EMBL" id="OFC71340.1"/>
    </source>
</evidence>
<dbReference type="AlphaFoldDB" id="A0A1E7ZCX6"/>
<name>A0A1E7ZCX6_9ALTE</name>
<dbReference type="InterPro" id="IPR025669">
    <property type="entry name" value="AAA_dom"/>
</dbReference>
<dbReference type="EMBL" id="MDHN01000015">
    <property type="protein sequence ID" value="OFC71340.1"/>
    <property type="molecule type" value="Genomic_DNA"/>
</dbReference>
<gene>
    <name evidence="2" type="ORF">BFC18_09310</name>
</gene>
<dbReference type="RefSeq" id="WP_070125029.1">
    <property type="nucleotide sequence ID" value="NZ_MDHN01000015.1"/>
</dbReference>
<reference evidence="2 3" key="1">
    <citation type="submission" date="2016-08" db="EMBL/GenBank/DDBJ databases">
        <authorList>
            <person name="Seilhamer J.J."/>
        </authorList>
    </citation>
    <scope>NUCLEOTIDE SEQUENCE [LARGE SCALE GENOMIC DNA]</scope>
    <source>
        <strain evidence="2 3">KCTC 42603</strain>
    </source>
</reference>
<organism evidence="2 3">
    <name type="scientific">Alteromonas confluentis</name>
    <dbReference type="NCBI Taxonomy" id="1656094"/>
    <lineage>
        <taxon>Bacteria</taxon>
        <taxon>Pseudomonadati</taxon>
        <taxon>Pseudomonadota</taxon>
        <taxon>Gammaproteobacteria</taxon>
        <taxon>Alteromonadales</taxon>
        <taxon>Alteromonadaceae</taxon>
        <taxon>Alteromonas/Salinimonas group</taxon>
        <taxon>Alteromonas</taxon>
    </lineage>
</organism>
<dbReference type="Pfam" id="PF13614">
    <property type="entry name" value="AAA_31"/>
    <property type="match status" value="1"/>
</dbReference>
<accession>A0A1E7ZCX6</accession>
<feature type="domain" description="AAA" evidence="1">
    <location>
        <begin position="4"/>
        <end position="166"/>
    </location>
</feature>
<evidence type="ECO:0000313" key="3">
    <source>
        <dbReference type="Proteomes" id="UP000175691"/>
    </source>
</evidence>